<evidence type="ECO:0000256" key="3">
    <source>
        <dbReference type="ARBA" id="ARBA00023125"/>
    </source>
</evidence>
<dbReference type="AlphaFoldDB" id="A0AA89AKR8"/>
<dbReference type="EMBL" id="JAVXUP010001844">
    <property type="protein sequence ID" value="KAK3007604.1"/>
    <property type="molecule type" value="Genomic_DNA"/>
</dbReference>
<keyword evidence="4" id="KW-0804">Transcription</keyword>
<keyword evidence="5" id="KW-0539">Nucleus</keyword>
<keyword evidence="2" id="KW-0805">Transcription regulation</keyword>
<accession>A0AA89AKR8</accession>
<sequence length="161" mass="17305">MVRKKVNYQFIIDECARRRTFKKRKVGLLKKASELQTLCGVETCAIIRNSSDSHSEVWPSPHGASQGNNDELCRSASIDDNGGHQEAGPNVIMVAGLLPRLMVMAKGVCIVAKADGGGILVMANGDGAVTMADEIGHHMRDRFGDGAHCDAKDVNIRGSDD</sequence>
<dbReference type="Pfam" id="PF00319">
    <property type="entry name" value="SRF-TF"/>
    <property type="match status" value="1"/>
</dbReference>
<evidence type="ECO:0000256" key="2">
    <source>
        <dbReference type="ARBA" id="ARBA00023015"/>
    </source>
</evidence>
<protein>
    <recommendedName>
        <fullName evidence="7">MADS-box domain-containing protein</fullName>
    </recommendedName>
</protein>
<dbReference type="GO" id="GO:0046983">
    <property type="term" value="F:protein dimerization activity"/>
    <property type="evidence" value="ECO:0007669"/>
    <property type="project" value="InterPro"/>
</dbReference>
<feature type="region of interest" description="Disordered" evidence="6">
    <location>
        <begin position="52"/>
        <end position="84"/>
    </location>
</feature>
<dbReference type="PROSITE" id="PS50066">
    <property type="entry name" value="MADS_BOX_2"/>
    <property type="match status" value="1"/>
</dbReference>
<dbReference type="GO" id="GO:0045944">
    <property type="term" value="P:positive regulation of transcription by RNA polymerase II"/>
    <property type="evidence" value="ECO:0007669"/>
    <property type="project" value="InterPro"/>
</dbReference>
<feature type="domain" description="MADS-box" evidence="7">
    <location>
        <begin position="1"/>
        <end position="51"/>
    </location>
</feature>
<evidence type="ECO:0000259" key="7">
    <source>
        <dbReference type="PROSITE" id="PS50066"/>
    </source>
</evidence>
<dbReference type="InterPro" id="IPR002100">
    <property type="entry name" value="TF_MADSbox"/>
</dbReference>
<evidence type="ECO:0000313" key="9">
    <source>
        <dbReference type="Proteomes" id="UP001188597"/>
    </source>
</evidence>
<gene>
    <name evidence="8" type="ORF">RJ639_013998</name>
</gene>
<dbReference type="SUPFAM" id="SSF55455">
    <property type="entry name" value="SRF-like"/>
    <property type="match status" value="1"/>
</dbReference>
<dbReference type="InterPro" id="IPR036879">
    <property type="entry name" value="TF_MADSbox_sf"/>
</dbReference>
<keyword evidence="9" id="KW-1185">Reference proteome</keyword>
<evidence type="ECO:0000256" key="5">
    <source>
        <dbReference type="ARBA" id="ARBA00023242"/>
    </source>
</evidence>
<dbReference type="CDD" id="cd00266">
    <property type="entry name" value="MADS_SRF_like"/>
    <property type="match status" value="1"/>
</dbReference>
<evidence type="ECO:0000256" key="1">
    <source>
        <dbReference type="ARBA" id="ARBA00004123"/>
    </source>
</evidence>
<organism evidence="8 9">
    <name type="scientific">Escallonia herrerae</name>
    <dbReference type="NCBI Taxonomy" id="1293975"/>
    <lineage>
        <taxon>Eukaryota</taxon>
        <taxon>Viridiplantae</taxon>
        <taxon>Streptophyta</taxon>
        <taxon>Embryophyta</taxon>
        <taxon>Tracheophyta</taxon>
        <taxon>Spermatophyta</taxon>
        <taxon>Magnoliopsida</taxon>
        <taxon>eudicotyledons</taxon>
        <taxon>Gunneridae</taxon>
        <taxon>Pentapetalae</taxon>
        <taxon>asterids</taxon>
        <taxon>campanulids</taxon>
        <taxon>Escalloniales</taxon>
        <taxon>Escalloniaceae</taxon>
        <taxon>Escallonia</taxon>
    </lineage>
</organism>
<keyword evidence="3" id="KW-0238">DNA-binding</keyword>
<name>A0AA89AKR8_9ASTE</name>
<dbReference type="Proteomes" id="UP001188597">
    <property type="component" value="Unassembled WGS sequence"/>
</dbReference>
<reference evidence="8" key="1">
    <citation type="submission" date="2022-12" db="EMBL/GenBank/DDBJ databases">
        <title>Draft genome assemblies for two species of Escallonia (Escalloniales).</title>
        <authorList>
            <person name="Chanderbali A."/>
            <person name="Dervinis C."/>
            <person name="Anghel I."/>
            <person name="Soltis D."/>
            <person name="Soltis P."/>
            <person name="Zapata F."/>
        </authorList>
    </citation>
    <scope>NUCLEOTIDE SEQUENCE</scope>
    <source>
        <strain evidence="8">UCBG64.0493</strain>
        <tissue evidence="8">Leaf</tissue>
    </source>
</reference>
<dbReference type="GO" id="GO:0000987">
    <property type="term" value="F:cis-regulatory region sequence-specific DNA binding"/>
    <property type="evidence" value="ECO:0007669"/>
    <property type="project" value="InterPro"/>
</dbReference>
<dbReference type="InterPro" id="IPR033897">
    <property type="entry name" value="SRF-like_MADS-box"/>
</dbReference>
<comment type="subcellular location">
    <subcellularLocation>
        <location evidence="1">Nucleus</location>
    </subcellularLocation>
</comment>
<dbReference type="Gene3D" id="3.40.1810.10">
    <property type="entry name" value="Transcription factor, MADS-box"/>
    <property type="match status" value="1"/>
</dbReference>
<evidence type="ECO:0000256" key="6">
    <source>
        <dbReference type="SAM" id="MobiDB-lite"/>
    </source>
</evidence>
<evidence type="ECO:0000256" key="4">
    <source>
        <dbReference type="ARBA" id="ARBA00023163"/>
    </source>
</evidence>
<proteinExistence type="predicted"/>
<comment type="caution">
    <text evidence="8">The sequence shown here is derived from an EMBL/GenBank/DDBJ whole genome shotgun (WGS) entry which is preliminary data.</text>
</comment>
<dbReference type="GO" id="GO:0005634">
    <property type="term" value="C:nucleus"/>
    <property type="evidence" value="ECO:0007669"/>
    <property type="project" value="UniProtKB-SubCell"/>
</dbReference>
<dbReference type="PRINTS" id="PR00404">
    <property type="entry name" value="MADSDOMAIN"/>
</dbReference>
<dbReference type="GO" id="GO:0000981">
    <property type="term" value="F:DNA-binding transcription factor activity, RNA polymerase II-specific"/>
    <property type="evidence" value="ECO:0007669"/>
    <property type="project" value="InterPro"/>
</dbReference>
<dbReference type="SMART" id="SM00432">
    <property type="entry name" value="MADS"/>
    <property type="match status" value="1"/>
</dbReference>
<evidence type="ECO:0000313" key="8">
    <source>
        <dbReference type="EMBL" id="KAK3007604.1"/>
    </source>
</evidence>